<dbReference type="AlphaFoldDB" id="A0A9P9D519"/>
<organism evidence="7 8">
    <name type="scientific">Dendryphion nanum</name>
    <dbReference type="NCBI Taxonomy" id="256645"/>
    <lineage>
        <taxon>Eukaryota</taxon>
        <taxon>Fungi</taxon>
        <taxon>Dikarya</taxon>
        <taxon>Ascomycota</taxon>
        <taxon>Pezizomycotina</taxon>
        <taxon>Dothideomycetes</taxon>
        <taxon>Pleosporomycetidae</taxon>
        <taxon>Pleosporales</taxon>
        <taxon>Torulaceae</taxon>
        <taxon>Dendryphion</taxon>
    </lineage>
</organism>
<feature type="transmembrane region" description="Helical" evidence="6">
    <location>
        <begin position="237"/>
        <end position="254"/>
    </location>
</feature>
<dbReference type="PANTHER" id="PTHR45649:SF14">
    <property type="entry name" value="GABA PERMEASE"/>
    <property type="match status" value="1"/>
</dbReference>
<dbReference type="Proteomes" id="UP000700596">
    <property type="component" value="Unassembled WGS sequence"/>
</dbReference>
<dbReference type="GO" id="GO:0022857">
    <property type="term" value="F:transmembrane transporter activity"/>
    <property type="evidence" value="ECO:0007669"/>
    <property type="project" value="InterPro"/>
</dbReference>
<comment type="caution">
    <text evidence="7">The sequence shown here is derived from an EMBL/GenBank/DDBJ whole genome shotgun (WGS) entry which is preliminary data.</text>
</comment>
<gene>
    <name evidence="7" type="ORF">B0J11DRAFT_446674</name>
</gene>
<dbReference type="EMBL" id="JAGMWT010000020">
    <property type="protein sequence ID" value="KAH7112821.1"/>
    <property type="molecule type" value="Genomic_DNA"/>
</dbReference>
<reference evidence="7" key="1">
    <citation type="journal article" date="2021" name="Nat. Commun.">
        <title>Genetic determinants of endophytism in the Arabidopsis root mycobiome.</title>
        <authorList>
            <person name="Mesny F."/>
            <person name="Miyauchi S."/>
            <person name="Thiergart T."/>
            <person name="Pickel B."/>
            <person name="Atanasova L."/>
            <person name="Karlsson M."/>
            <person name="Huettel B."/>
            <person name="Barry K.W."/>
            <person name="Haridas S."/>
            <person name="Chen C."/>
            <person name="Bauer D."/>
            <person name="Andreopoulos W."/>
            <person name="Pangilinan J."/>
            <person name="LaButti K."/>
            <person name="Riley R."/>
            <person name="Lipzen A."/>
            <person name="Clum A."/>
            <person name="Drula E."/>
            <person name="Henrissat B."/>
            <person name="Kohler A."/>
            <person name="Grigoriev I.V."/>
            <person name="Martin F.M."/>
            <person name="Hacquard S."/>
        </authorList>
    </citation>
    <scope>NUCLEOTIDE SEQUENCE</scope>
    <source>
        <strain evidence="7">MPI-CAGE-CH-0243</strain>
    </source>
</reference>
<feature type="transmembrane region" description="Helical" evidence="6">
    <location>
        <begin position="275"/>
        <end position="297"/>
    </location>
</feature>
<protein>
    <submittedName>
        <fullName evidence="7">Amino acid permease-domain-containing protein</fullName>
    </submittedName>
</protein>
<evidence type="ECO:0000256" key="5">
    <source>
        <dbReference type="ARBA" id="ARBA00023136"/>
    </source>
</evidence>
<evidence type="ECO:0000256" key="3">
    <source>
        <dbReference type="ARBA" id="ARBA00022692"/>
    </source>
</evidence>
<dbReference type="InterPro" id="IPR002293">
    <property type="entry name" value="AA/rel_permease1"/>
</dbReference>
<name>A0A9P9D519_9PLEO</name>
<dbReference type="GO" id="GO:0016020">
    <property type="term" value="C:membrane"/>
    <property type="evidence" value="ECO:0007669"/>
    <property type="project" value="UniProtKB-SubCell"/>
</dbReference>
<dbReference type="PANTHER" id="PTHR45649">
    <property type="entry name" value="AMINO-ACID PERMEASE BAT1"/>
    <property type="match status" value="1"/>
</dbReference>
<keyword evidence="5 6" id="KW-0472">Membrane</keyword>
<keyword evidence="2" id="KW-0813">Transport</keyword>
<dbReference type="OrthoDB" id="2417308at2759"/>
<accession>A0A9P9D519</accession>
<feature type="transmembrane region" description="Helical" evidence="6">
    <location>
        <begin position="166"/>
        <end position="185"/>
    </location>
</feature>
<proteinExistence type="predicted"/>
<feature type="transmembrane region" description="Helical" evidence="6">
    <location>
        <begin position="478"/>
        <end position="499"/>
    </location>
</feature>
<feature type="transmembrane region" description="Helical" evidence="6">
    <location>
        <begin position="75"/>
        <end position="101"/>
    </location>
</feature>
<evidence type="ECO:0000256" key="6">
    <source>
        <dbReference type="SAM" id="Phobius"/>
    </source>
</evidence>
<feature type="transmembrane region" description="Helical" evidence="6">
    <location>
        <begin position="46"/>
        <end position="69"/>
    </location>
</feature>
<dbReference type="Gene3D" id="1.20.1740.10">
    <property type="entry name" value="Amino acid/polyamine transporter I"/>
    <property type="match status" value="1"/>
</dbReference>
<dbReference type="Pfam" id="PF13520">
    <property type="entry name" value="AA_permease_2"/>
    <property type="match status" value="1"/>
</dbReference>
<evidence type="ECO:0000256" key="2">
    <source>
        <dbReference type="ARBA" id="ARBA00022448"/>
    </source>
</evidence>
<evidence type="ECO:0000256" key="1">
    <source>
        <dbReference type="ARBA" id="ARBA00004141"/>
    </source>
</evidence>
<feature type="transmembrane region" description="Helical" evidence="6">
    <location>
        <begin position="327"/>
        <end position="353"/>
    </location>
</feature>
<feature type="transmembrane region" description="Helical" evidence="6">
    <location>
        <begin position="122"/>
        <end position="146"/>
    </location>
</feature>
<evidence type="ECO:0000313" key="7">
    <source>
        <dbReference type="EMBL" id="KAH7112821.1"/>
    </source>
</evidence>
<sequence>MKDSPIAIGTGPGSVSPNAYDGDIGAIEPVGTGTGHLKPRLSKLTMVGMSFAILNTWICLAGSLGIVMPSGGSVAFLYGFIFCVLCNLCMGASLGEMASIWPTAGGQVSFRIPIPLKWRRGVSFWVGWTNIAGWLTLVTTEAFFSAQFFSAAAVIGSNGVYEIKAWKTYLIMVAISSYGTLVNIFGNRILGTYNDCALYWSVLGVVVISILILATSDKNDPEFVFTDFANETGYNDGIAWMLGLLQSALSLIGYDVVMHMTEEMPTPRKDAPQAILLSILVGGTTGTAFILVMLFSLTDPETVFATKTGMAITELIYQAVANRAATVVVTVMLAICFVNGTMGCMTSGSRLLYSMARDGGMIFPSIFSRIHPTLSVPIPALLFVQLFNLIFGLLYLGPTVAFGAYISSCTILLNLSYAIPILILLLRGRATLLQYQTPETPFKLGRWGYLCNIVSVVFVFVTNVFFCFPAALPVGTANMNYVSAVIGIFVLLLSVYWGVYGKRFQGPVSDHLRSLEIGDVETWLTGFGYRNLMLLWKSRTTSVRYSVPYQLIMGGRWSAGGVGARLSMRR</sequence>
<feature type="transmembrane region" description="Helical" evidence="6">
    <location>
        <begin position="197"/>
        <end position="217"/>
    </location>
</feature>
<comment type="subcellular location">
    <subcellularLocation>
        <location evidence="1">Membrane</location>
        <topology evidence="1">Multi-pass membrane protein</topology>
    </subcellularLocation>
</comment>
<evidence type="ECO:0000256" key="4">
    <source>
        <dbReference type="ARBA" id="ARBA00022989"/>
    </source>
</evidence>
<feature type="transmembrane region" description="Helical" evidence="6">
    <location>
        <begin position="374"/>
        <end position="396"/>
    </location>
</feature>
<keyword evidence="3 6" id="KW-0812">Transmembrane</keyword>
<keyword evidence="8" id="KW-1185">Reference proteome</keyword>
<feature type="transmembrane region" description="Helical" evidence="6">
    <location>
        <begin position="447"/>
        <end position="472"/>
    </location>
</feature>
<feature type="transmembrane region" description="Helical" evidence="6">
    <location>
        <begin position="402"/>
        <end position="426"/>
    </location>
</feature>
<evidence type="ECO:0000313" key="8">
    <source>
        <dbReference type="Proteomes" id="UP000700596"/>
    </source>
</evidence>
<dbReference type="PIRSF" id="PIRSF006060">
    <property type="entry name" value="AA_transporter"/>
    <property type="match status" value="1"/>
</dbReference>
<keyword evidence="4 6" id="KW-1133">Transmembrane helix</keyword>